<dbReference type="GO" id="GO:0003723">
    <property type="term" value="F:RNA binding"/>
    <property type="evidence" value="ECO:0007669"/>
    <property type="project" value="UniProtKB-UniRule"/>
</dbReference>
<dbReference type="InterPro" id="IPR009019">
    <property type="entry name" value="KH_sf_prok-type"/>
</dbReference>
<dbReference type="Pfam" id="PF00437">
    <property type="entry name" value="T2SSE"/>
    <property type="match status" value="1"/>
</dbReference>
<dbReference type="PANTHER" id="PTHR11603">
    <property type="entry name" value="AAA FAMILY ATPASE"/>
    <property type="match status" value="1"/>
</dbReference>
<evidence type="ECO:0000259" key="6">
    <source>
        <dbReference type="SMART" id="SM00670"/>
    </source>
</evidence>
<feature type="compositionally biased region" description="Basic and acidic residues" evidence="3">
    <location>
        <begin position="471"/>
        <end position="489"/>
    </location>
</feature>
<evidence type="ECO:0000259" key="4">
    <source>
        <dbReference type="SMART" id="SM00322"/>
    </source>
</evidence>
<evidence type="ECO:0000259" key="5">
    <source>
        <dbReference type="SMART" id="SM00382"/>
    </source>
</evidence>
<dbReference type="Proteomes" id="UP000826709">
    <property type="component" value="Chromosome"/>
</dbReference>
<dbReference type="KEGG" id="mfk:E2N92_04495"/>
<feature type="domain" description="K Homology" evidence="4">
    <location>
        <begin position="511"/>
        <end position="580"/>
    </location>
</feature>
<dbReference type="SMART" id="SM00322">
    <property type="entry name" value="KH"/>
    <property type="match status" value="1"/>
</dbReference>
<evidence type="ECO:0000313" key="8">
    <source>
        <dbReference type="Proteomes" id="UP000826709"/>
    </source>
</evidence>
<dbReference type="SMART" id="SM00382">
    <property type="entry name" value="AAA"/>
    <property type="match status" value="1"/>
</dbReference>
<dbReference type="InterPro" id="IPR001482">
    <property type="entry name" value="T2SS/T4SS_dom"/>
</dbReference>
<proteinExistence type="inferred from homology"/>
<dbReference type="NCBIfam" id="NF010335">
    <property type="entry name" value="PRK13764.1"/>
    <property type="match status" value="1"/>
</dbReference>
<accession>A0A8G0ZZ66</accession>
<reference evidence="7" key="1">
    <citation type="journal article" date="2005" name="Int. J. Syst. Evol. Microbiol.">
        <title>Methanofollis formosanus sp. nov., isolated from a fish pond.</title>
        <authorList>
            <person name="Wu S.Y."/>
            <person name="Chen S.C."/>
            <person name="Lai M.C."/>
        </authorList>
    </citation>
    <scope>NUCLEOTIDE SEQUENCE</scope>
    <source>
        <strain evidence="7">ML15</strain>
    </source>
</reference>
<dbReference type="SMART" id="SM00670">
    <property type="entry name" value="PINc"/>
    <property type="match status" value="1"/>
</dbReference>
<dbReference type="InterPro" id="IPR003593">
    <property type="entry name" value="AAA+_ATPase"/>
</dbReference>
<dbReference type="CDD" id="cd09878">
    <property type="entry name" value="PIN_VapC_VirB11L-ATPase-like"/>
    <property type="match status" value="1"/>
</dbReference>
<dbReference type="Pfam" id="PF01850">
    <property type="entry name" value="PIN"/>
    <property type="match status" value="1"/>
</dbReference>
<dbReference type="PANTHER" id="PTHR11603:SF147">
    <property type="entry name" value="MEMBRANE PROTEIN"/>
    <property type="match status" value="1"/>
</dbReference>
<dbReference type="EMBL" id="CP037968">
    <property type="protein sequence ID" value="QYZ78739.1"/>
    <property type="molecule type" value="Genomic_DNA"/>
</dbReference>
<feature type="region of interest" description="Disordered" evidence="3">
    <location>
        <begin position="449"/>
        <end position="489"/>
    </location>
</feature>
<dbReference type="AlphaFoldDB" id="A0A8G0ZZ66"/>
<dbReference type="InterPro" id="IPR002716">
    <property type="entry name" value="PIN_dom"/>
</dbReference>
<dbReference type="RefSeq" id="WP_220682496.1">
    <property type="nucleotide sequence ID" value="NZ_CP037968.1"/>
</dbReference>
<keyword evidence="2" id="KW-0694">RNA-binding</keyword>
<dbReference type="PROSITE" id="PS50084">
    <property type="entry name" value="KH_TYPE_1"/>
    <property type="match status" value="1"/>
</dbReference>
<gene>
    <name evidence="7" type="ORF">E2N92_04495</name>
</gene>
<dbReference type="SUPFAM" id="SSF52540">
    <property type="entry name" value="P-loop containing nucleoside triphosphate hydrolases"/>
    <property type="match status" value="1"/>
</dbReference>
<evidence type="ECO:0000313" key="7">
    <source>
        <dbReference type="EMBL" id="QYZ78739.1"/>
    </source>
</evidence>
<comment type="similarity">
    <text evidence="1">In the N-terminal section; belongs to the PINc/VapC protein family.</text>
</comment>
<dbReference type="SUPFAM" id="SSF54814">
    <property type="entry name" value="Prokaryotic type KH domain (KH-domain type II)"/>
    <property type="match status" value="1"/>
</dbReference>
<dbReference type="InterPro" id="IPR029060">
    <property type="entry name" value="PIN-like_dom_sf"/>
</dbReference>
<dbReference type="InterPro" id="IPR027417">
    <property type="entry name" value="P-loop_NTPase"/>
</dbReference>
<dbReference type="InterPro" id="IPR052041">
    <property type="entry name" value="Nucleic_acid_metab_PIN/TRAM"/>
</dbReference>
<reference evidence="7" key="2">
    <citation type="submission" date="2019-03" db="EMBL/GenBank/DDBJ databases">
        <authorList>
            <person name="Chen S.-C."/>
            <person name="Wu S.-Y."/>
            <person name="Lai M.-C."/>
        </authorList>
    </citation>
    <scope>NUCLEOTIDE SEQUENCE</scope>
    <source>
        <strain evidence="7">ML15</strain>
    </source>
</reference>
<name>A0A8G0ZZ66_9EURY</name>
<sequence>MKIVPDTSVVIDGRITSMIKAGEYTGATIIIPEAVVAELEAQANQGREIGFSGLTELQELSRMATEGTIELRYVGERPNLNQVKLASGGEIDALIRNVAIEYDAKFITSDVVQSEVAKAKGIDVLYLRPQTGEATPLLIDQYFDEDTVAVYLKERVPPVAKKGTPEAMHLVQLRENPMNEYELRTMAQEILERAKRDPDGFIEIERRGITVVQIGSIRMAIARRPFADGMEITAVRPIRDVTLDQYAMADLIKERVRDTRRGVLIAGPPGAGKSTLAQSIATYLSDEEFIVKTMEAPRDLQVPDNITQYTALEGSMENTAEVLLLVRPDYVVFDELRKNEDFRVFADMRLAGVGMVGVIHAMQVQDALQRFFERIESSVLPQIVNTIIFVDNGKITRVFDVDFAIKVPEGMNPNLHIRPVTTVRDSLSGEIAFEVFKYEGETVVVPFRGAPRPRPAEPQRPRPTAAVVEKAAPKPEAVEEMEEPTKEATEEQIRHELGRYTVGQVDVFMKSDTKAVAYIEDKDVPAAIGRGGKNIAAIVNKLGVGIDIRPRSELPKTAVETEAEELEASEGLRLRIEKRHLTLVAPEHREAIVDVFAGKEYLFTATVNEKGEIDLAKSSSIAQELIRRYNDHEIIRLRAV</sequence>
<dbReference type="SUPFAM" id="SSF88723">
    <property type="entry name" value="PIN domain-like"/>
    <property type="match status" value="1"/>
</dbReference>
<feature type="domain" description="PIN" evidence="6">
    <location>
        <begin position="1"/>
        <end position="115"/>
    </location>
</feature>
<dbReference type="OrthoDB" id="7146at2157"/>
<feature type="domain" description="AAA+ ATPase" evidence="5">
    <location>
        <begin position="259"/>
        <end position="409"/>
    </location>
</feature>
<organism evidence="7 8">
    <name type="scientific">Methanofollis formosanus</name>
    <dbReference type="NCBI Taxonomy" id="299308"/>
    <lineage>
        <taxon>Archaea</taxon>
        <taxon>Methanobacteriati</taxon>
        <taxon>Methanobacteriota</taxon>
        <taxon>Stenosarchaea group</taxon>
        <taxon>Methanomicrobia</taxon>
        <taxon>Methanomicrobiales</taxon>
        <taxon>Methanomicrobiaceae</taxon>
        <taxon>Methanofollis</taxon>
    </lineage>
</organism>
<keyword evidence="8" id="KW-1185">Reference proteome</keyword>
<dbReference type="Gene3D" id="3.40.50.300">
    <property type="entry name" value="P-loop containing nucleotide triphosphate hydrolases"/>
    <property type="match status" value="1"/>
</dbReference>
<dbReference type="Gene3D" id="3.40.50.1010">
    <property type="entry name" value="5'-nuclease"/>
    <property type="match status" value="1"/>
</dbReference>
<protein>
    <submittedName>
        <fullName evidence="7">ATPase</fullName>
    </submittedName>
</protein>
<evidence type="ECO:0000256" key="2">
    <source>
        <dbReference type="PROSITE-ProRule" id="PRU00117"/>
    </source>
</evidence>
<dbReference type="InterPro" id="IPR004087">
    <property type="entry name" value="KH_dom"/>
</dbReference>
<evidence type="ECO:0000256" key="1">
    <source>
        <dbReference type="ARBA" id="ARBA00046345"/>
    </source>
</evidence>
<evidence type="ECO:0000256" key="3">
    <source>
        <dbReference type="SAM" id="MobiDB-lite"/>
    </source>
</evidence>